<keyword evidence="5" id="KW-0067">ATP-binding</keyword>
<dbReference type="InterPro" id="IPR050763">
    <property type="entry name" value="ABC_transporter_ATP-binding"/>
</dbReference>
<dbReference type="InterPro" id="IPR003593">
    <property type="entry name" value="AAA+_ATPase"/>
</dbReference>
<keyword evidence="6" id="KW-1278">Translocase</keyword>
<dbReference type="STRING" id="660470.Theba_2094"/>
<evidence type="ECO:0000313" key="9">
    <source>
        <dbReference type="EMBL" id="AFK07728.1"/>
    </source>
</evidence>
<dbReference type="EMBL" id="CP003532">
    <property type="protein sequence ID" value="AFK07728.1"/>
    <property type="molecule type" value="Genomic_DNA"/>
</dbReference>
<keyword evidence="2" id="KW-0813">Transport</keyword>
<evidence type="ECO:0000256" key="1">
    <source>
        <dbReference type="ARBA" id="ARBA00004236"/>
    </source>
</evidence>
<dbReference type="GO" id="GO:0016887">
    <property type="term" value="F:ATP hydrolysis activity"/>
    <property type="evidence" value="ECO:0007669"/>
    <property type="project" value="InterPro"/>
</dbReference>
<sequence length="285" mass="32069" precursor="true">MIQVCDLYYSYGKDEEFAVNGISFEVKEGEIFGFLGPNGAGKSTTQRILTGLLPVQKGKVRVMDVDFSATTPDFYNNIGVSFENPNLYLKLTGIENLEYFASLYDVPTEDPAHMLDMIGLKDVAKKRVGEYSKGMQQRLVFARSLINNPKVLFLDEPVSGLDPSTSAAIKELIKEKKKKGTTIFLTTHNMHIADELCDRVAFIVSGKISLIDSPRNLKLQHGKKLVEIEYRKNSSLKRESLSLVYEADRQKLNSLLDHEVIETIHSKEATLEEIFIKVTGEKLEI</sequence>
<dbReference type="Proteomes" id="UP000002881">
    <property type="component" value="Chromosome"/>
</dbReference>
<dbReference type="InterPro" id="IPR003439">
    <property type="entry name" value="ABC_transporter-like_ATP-bd"/>
</dbReference>
<dbReference type="GeneID" id="87107834"/>
<dbReference type="HOGENOM" id="CLU_000604_1_2_0"/>
<name>I2F725_9BACT</name>
<keyword evidence="4" id="KW-0547">Nucleotide-binding</keyword>
<dbReference type="SUPFAM" id="SSF52540">
    <property type="entry name" value="P-loop containing nucleoside triphosphate hydrolases"/>
    <property type="match status" value="1"/>
</dbReference>
<evidence type="ECO:0000256" key="6">
    <source>
        <dbReference type="ARBA" id="ARBA00022967"/>
    </source>
</evidence>
<keyword evidence="7" id="KW-0472">Membrane</keyword>
<evidence type="ECO:0000313" key="10">
    <source>
        <dbReference type="Proteomes" id="UP000002881"/>
    </source>
</evidence>
<evidence type="ECO:0000256" key="7">
    <source>
        <dbReference type="ARBA" id="ARBA00023136"/>
    </source>
</evidence>
<accession>I2F725</accession>
<gene>
    <name evidence="9" type="ORF">Theba_2094</name>
</gene>
<dbReference type="KEGG" id="mpg:Theba_2094"/>
<proteinExistence type="predicted"/>
<dbReference type="PROSITE" id="PS50893">
    <property type="entry name" value="ABC_TRANSPORTER_2"/>
    <property type="match status" value="1"/>
</dbReference>
<dbReference type="eggNOG" id="COG1131">
    <property type="taxonomic scope" value="Bacteria"/>
</dbReference>
<comment type="subcellular location">
    <subcellularLocation>
        <location evidence="1">Cell membrane</location>
    </subcellularLocation>
</comment>
<organism evidence="9 10">
    <name type="scientific">Mesotoga prima MesG1.Ag.4.2</name>
    <dbReference type="NCBI Taxonomy" id="660470"/>
    <lineage>
        <taxon>Bacteria</taxon>
        <taxon>Thermotogati</taxon>
        <taxon>Thermotogota</taxon>
        <taxon>Thermotogae</taxon>
        <taxon>Kosmotogales</taxon>
        <taxon>Kosmotogaceae</taxon>
        <taxon>Mesotoga</taxon>
    </lineage>
</organism>
<protein>
    <submittedName>
        <fullName evidence="9">ABC-type multidrug transport system, ATPase component</fullName>
    </submittedName>
</protein>
<dbReference type="PROSITE" id="PS00211">
    <property type="entry name" value="ABC_TRANSPORTER_1"/>
    <property type="match status" value="1"/>
</dbReference>
<evidence type="ECO:0000256" key="5">
    <source>
        <dbReference type="ARBA" id="ARBA00022840"/>
    </source>
</evidence>
<dbReference type="SMART" id="SM00382">
    <property type="entry name" value="AAA"/>
    <property type="match status" value="1"/>
</dbReference>
<evidence type="ECO:0000256" key="4">
    <source>
        <dbReference type="ARBA" id="ARBA00022741"/>
    </source>
</evidence>
<dbReference type="InterPro" id="IPR017871">
    <property type="entry name" value="ABC_transporter-like_CS"/>
</dbReference>
<dbReference type="PANTHER" id="PTHR42711">
    <property type="entry name" value="ABC TRANSPORTER ATP-BINDING PROTEIN"/>
    <property type="match status" value="1"/>
</dbReference>
<dbReference type="PANTHER" id="PTHR42711:SF18">
    <property type="entry name" value="ABC TRANSPORTER, ATP-BINDING PROTEIN"/>
    <property type="match status" value="1"/>
</dbReference>
<dbReference type="Pfam" id="PF00005">
    <property type="entry name" value="ABC_tran"/>
    <property type="match status" value="1"/>
</dbReference>
<dbReference type="AlphaFoldDB" id="I2F725"/>
<keyword evidence="10" id="KW-1185">Reference proteome</keyword>
<reference evidence="9 10" key="1">
    <citation type="journal article" date="2012" name="Genome Biol. Evol.">
        <title>Genome Sequence of the Mesophilic Thermotogales Bacterium Mesotoga prima MesG1.Ag.4.2 Reveals the Largest Thermotogales Genome To Date.</title>
        <authorList>
            <person name="Zhaxybayeva O."/>
            <person name="Swithers K.S."/>
            <person name="Foght J."/>
            <person name="Green A.G."/>
            <person name="Bruce D."/>
            <person name="Detter C."/>
            <person name="Han S."/>
            <person name="Teshima H."/>
            <person name="Han J."/>
            <person name="Woyke T."/>
            <person name="Pitluck S."/>
            <person name="Nolan M."/>
            <person name="Ivanova N."/>
            <person name="Pati A."/>
            <person name="Land M.L."/>
            <person name="Dlutek M."/>
            <person name="Doolittle W.F."/>
            <person name="Noll K.M."/>
            <person name="Nesbo C.L."/>
        </authorList>
    </citation>
    <scope>NUCLEOTIDE SEQUENCE [LARGE SCALE GENOMIC DNA]</scope>
    <source>
        <strain evidence="10">mesG1.Ag.4.2</strain>
    </source>
</reference>
<dbReference type="GO" id="GO:0005524">
    <property type="term" value="F:ATP binding"/>
    <property type="evidence" value="ECO:0007669"/>
    <property type="project" value="UniProtKB-KW"/>
</dbReference>
<dbReference type="InterPro" id="IPR027417">
    <property type="entry name" value="P-loop_NTPase"/>
</dbReference>
<dbReference type="Gene3D" id="3.40.50.300">
    <property type="entry name" value="P-loop containing nucleotide triphosphate hydrolases"/>
    <property type="match status" value="1"/>
</dbReference>
<dbReference type="GO" id="GO:0005886">
    <property type="term" value="C:plasma membrane"/>
    <property type="evidence" value="ECO:0007669"/>
    <property type="project" value="UniProtKB-SubCell"/>
</dbReference>
<evidence type="ECO:0000256" key="3">
    <source>
        <dbReference type="ARBA" id="ARBA00022475"/>
    </source>
</evidence>
<feature type="domain" description="ABC transporter" evidence="8">
    <location>
        <begin position="2"/>
        <end position="230"/>
    </location>
</feature>
<dbReference type="RefSeq" id="WP_014731505.1">
    <property type="nucleotide sequence ID" value="NC_017934.1"/>
</dbReference>
<evidence type="ECO:0000256" key="2">
    <source>
        <dbReference type="ARBA" id="ARBA00022448"/>
    </source>
</evidence>
<evidence type="ECO:0000259" key="8">
    <source>
        <dbReference type="PROSITE" id="PS50893"/>
    </source>
</evidence>
<keyword evidence="3" id="KW-1003">Cell membrane</keyword>
<dbReference type="FunFam" id="3.40.50.300:FF:000589">
    <property type="entry name" value="ABC transporter, ATP-binding subunit"/>
    <property type="match status" value="1"/>
</dbReference>